<reference evidence="1" key="1">
    <citation type="submission" date="2018-06" db="EMBL/GenBank/DDBJ databases">
        <authorList>
            <person name="Zhirakovskaya E."/>
        </authorList>
    </citation>
    <scope>NUCLEOTIDE SEQUENCE</scope>
</reference>
<name>A0A3B1C2R5_9ZZZZ</name>
<sequence length="90" mass="10001">MAIPKKHSCSQDRALQMRMLDALDGLEELACVSAQQMQPEGLDILSIESAPTEDPVLRSARATIHHLPLKKKTDEPANIAAWLIQQEQQT</sequence>
<protein>
    <submittedName>
        <fullName evidence="1">Uncharacterized protein</fullName>
    </submittedName>
</protein>
<proteinExistence type="predicted"/>
<dbReference type="AlphaFoldDB" id="A0A3B1C2R5"/>
<organism evidence="1">
    <name type="scientific">hydrothermal vent metagenome</name>
    <dbReference type="NCBI Taxonomy" id="652676"/>
    <lineage>
        <taxon>unclassified sequences</taxon>
        <taxon>metagenomes</taxon>
        <taxon>ecological metagenomes</taxon>
    </lineage>
</organism>
<gene>
    <name evidence="1" type="ORF">MNBD_GAMMA25-1668</name>
</gene>
<evidence type="ECO:0000313" key="1">
    <source>
        <dbReference type="EMBL" id="VAX11197.1"/>
    </source>
</evidence>
<dbReference type="EMBL" id="UOFY01000066">
    <property type="protein sequence ID" value="VAX11197.1"/>
    <property type="molecule type" value="Genomic_DNA"/>
</dbReference>
<accession>A0A3B1C2R5</accession>